<name>A0A183VDC2_TOXCA</name>
<sequence length="67" mass="7150">MPGLGIGSIKFILCVDFEVQLAFVKKRLKLDVSIAAGQPMVVVRSAVASCRCNGSGWMLSVENASHL</sequence>
<dbReference type="AlphaFoldDB" id="A0A183VDC2"/>
<dbReference type="Proteomes" id="UP000050794">
    <property type="component" value="Unassembled WGS sequence"/>
</dbReference>
<protein>
    <submittedName>
        <fullName evidence="3">Transposase</fullName>
    </submittedName>
</protein>
<accession>A0A183VDC2</accession>
<dbReference type="WBParaSite" id="TCNE_0001874601-mRNA-1">
    <property type="protein sequence ID" value="TCNE_0001874601-mRNA-1"/>
    <property type="gene ID" value="TCNE_0001874601"/>
</dbReference>
<dbReference type="EMBL" id="UYWY01025907">
    <property type="protein sequence ID" value="VDM50063.1"/>
    <property type="molecule type" value="Genomic_DNA"/>
</dbReference>
<gene>
    <name evidence="1" type="ORF">TCNE_LOCUS18742</name>
</gene>
<keyword evidence="2" id="KW-1185">Reference proteome</keyword>
<reference evidence="3" key="1">
    <citation type="submission" date="2016-06" db="UniProtKB">
        <authorList>
            <consortium name="WormBaseParasite"/>
        </authorList>
    </citation>
    <scope>IDENTIFICATION</scope>
</reference>
<evidence type="ECO:0000313" key="2">
    <source>
        <dbReference type="Proteomes" id="UP000050794"/>
    </source>
</evidence>
<evidence type="ECO:0000313" key="1">
    <source>
        <dbReference type="EMBL" id="VDM50063.1"/>
    </source>
</evidence>
<reference evidence="1 2" key="2">
    <citation type="submission" date="2018-11" db="EMBL/GenBank/DDBJ databases">
        <authorList>
            <consortium name="Pathogen Informatics"/>
        </authorList>
    </citation>
    <scope>NUCLEOTIDE SEQUENCE [LARGE SCALE GENOMIC DNA]</scope>
</reference>
<organism evidence="2 3">
    <name type="scientific">Toxocara canis</name>
    <name type="common">Canine roundworm</name>
    <dbReference type="NCBI Taxonomy" id="6265"/>
    <lineage>
        <taxon>Eukaryota</taxon>
        <taxon>Metazoa</taxon>
        <taxon>Ecdysozoa</taxon>
        <taxon>Nematoda</taxon>
        <taxon>Chromadorea</taxon>
        <taxon>Rhabditida</taxon>
        <taxon>Spirurina</taxon>
        <taxon>Ascaridomorpha</taxon>
        <taxon>Ascaridoidea</taxon>
        <taxon>Toxocaridae</taxon>
        <taxon>Toxocara</taxon>
    </lineage>
</organism>
<proteinExistence type="predicted"/>
<evidence type="ECO:0000313" key="3">
    <source>
        <dbReference type="WBParaSite" id="TCNE_0001874601-mRNA-1"/>
    </source>
</evidence>